<dbReference type="PANTHER" id="PTHR34591:SF10">
    <property type="entry name" value="F-BOX DOMAIN-CONTAINING PROTEIN"/>
    <property type="match status" value="1"/>
</dbReference>
<sequence>MEGDPTGLALTGDALSEVLRCLPPRSLAASRCVCKAWRAIVDALRLLLPELLPQSVRGIFAMCHELDYPDFLAHPSMDPDIFGKLDFHPNPERRSNASVLSHCNGLLLYKDMRGLHVANPATQRRALLPPLPPRFQRFLRCAAHLVFDPAESLHFEVFLVPEALLIEEIDMEERQQERDEEWPALTCVLCVFSSHTSQWEERSFVREGEAAGMVSDEVMRRGDPLWSSCSAYWHGVLFVQCLGGFTVMRINLSYNKSKEGLCCASFHDWYKLRVWVLEDSFGMTKWRLKHHIDILRIVKCVARHCEENEGPWNLQDANSCEHYGQQNLLDIDSAEDDSNNALVKSKVEWDSDNDNIVDNQSEVGQCLQGHYTVLGFHPYKDIIFLNLSLDRAVAYHLSTSIVQDLGKICPDDYCSHVASITSSFPYTPCFMPEFPTTN</sequence>
<dbReference type="Proteomes" id="UP001497457">
    <property type="component" value="Chromosome 16b"/>
</dbReference>
<dbReference type="PANTHER" id="PTHR34591">
    <property type="entry name" value="OS03G0653100 PROTEIN-RELATED"/>
    <property type="match status" value="1"/>
</dbReference>
<dbReference type="EMBL" id="OZ075126">
    <property type="protein sequence ID" value="CAL4944091.1"/>
    <property type="molecule type" value="Genomic_DNA"/>
</dbReference>
<evidence type="ECO:0000313" key="3">
    <source>
        <dbReference type="Proteomes" id="UP001497457"/>
    </source>
</evidence>
<evidence type="ECO:0000259" key="1">
    <source>
        <dbReference type="SMART" id="SM00256"/>
    </source>
</evidence>
<feature type="domain" description="F-box" evidence="1">
    <location>
        <begin position="10"/>
        <end position="50"/>
    </location>
</feature>
<keyword evidence="3" id="KW-1185">Reference proteome</keyword>
<reference evidence="2 3" key="2">
    <citation type="submission" date="2024-10" db="EMBL/GenBank/DDBJ databases">
        <authorList>
            <person name="Ryan C."/>
        </authorList>
    </citation>
    <scope>NUCLEOTIDE SEQUENCE [LARGE SCALE GENOMIC DNA]</scope>
</reference>
<evidence type="ECO:0000313" key="2">
    <source>
        <dbReference type="EMBL" id="CAL4944091.1"/>
    </source>
</evidence>
<proteinExistence type="predicted"/>
<dbReference type="AlphaFoldDB" id="A0ABC8YLN6"/>
<organism evidence="2 3">
    <name type="scientific">Urochloa decumbens</name>
    <dbReference type="NCBI Taxonomy" id="240449"/>
    <lineage>
        <taxon>Eukaryota</taxon>
        <taxon>Viridiplantae</taxon>
        <taxon>Streptophyta</taxon>
        <taxon>Embryophyta</taxon>
        <taxon>Tracheophyta</taxon>
        <taxon>Spermatophyta</taxon>
        <taxon>Magnoliopsida</taxon>
        <taxon>Liliopsida</taxon>
        <taxon>Poales</taxon>
        <taxon>Poaceae</taxon>
        <taxon>PACMAD clade</taxon>
        <taxon>Panicoideae</taxon>
        <taxon>Panicodae</taxon>
        <taxon>Paniceae</taxon>
        <taxon>Melinidinae</taxon>
        <taxon>Urochloa</taxon>
    </lineage>
</organism>
<dbReference type="SUPFAM" id="SSF81383">
    <property type="entry name" value="F-box domain"/>
    <property type="match status" value="1"/>
</dbReference>
<dbReference type="InterPro" id="IPR036047">
    <property type="entry name" value="F-box-like_dom_sf"/>
</dbReference>
<gene>
    <name evidence="2" type="ORF">URODEC1_LOCUS34580</name>
</gene>
<accession>A0ABC8YLN6</accession>
<protein>
    <recommendedName>
        <fullName evidence="1">F-box domain-containing protein</fullName>
    </recommendedName>
</protein>
<name>A0ABC8YLN6_9POAL</name>
<dbReference type="SMART" id="SM00256">
    <property type="entry name" value="FBOX"/>
    <property type="match status" value="1"/>
</dbReference>
<reference evidence="3" key="1">
    <citation type="submission" date="2024-06" db="EMBL/GenBank/DDBJ databases">
        <authorList>
            <person name="Ryan C."/>
        </authorList>
    </citation>
    <scope>NUCLEOTIDE SEQUENCE [LARGE SCALE GENOMIC DNA]</scope>
</reference>
<dbReference type="Pfam" id="PF00646">
    <property type="entry name" value="F-box"/>
    <property type="match status" value="1"/>
</dbReference>
<dbReference type="InterPro" id="IPR001810">
    <property type="entry name" value="F-box_dom"/>
</dbReference>